<evidence type="ECO:0000313" key="4">
    <source>
        <dbReference type="Proteomes" id="UP000094527"/>
    </source>
</evidence>
<gene>
    <name evidence="3" type="ORF">Ocin01_13822</name>
</gene>
<reference evidence="3 4" key="1">
    <citation type="journal article" date="2016" name="Genome Biol. Evol.">
        <title>Gene Family Evolution Reflects Adaptation to Soil Environmental Stressors in the Genome of the Collembolan Orchesella cincta.</title>
        <authorList>
            <person name="Faddeeva-Vakhrusheva A."/>
            <person name="Derks M.F."/>
            <person name="Anvar S.Y."/>
            <person name="Agamennone V."/>
            <person name="Suring W."/>
            <person name="Smit S."/>
            <person name="van Straalen N.M."/>
            <person name="Roelofs D."/>
        </authorList>
    </citation>
    <scope>NUCLEOTIDE SEQUENCE [LARGE SCALE GENOMIC DNA]</scope>
    <source>
        <tissue evidence="3">Mixed pool</tissue>
    </source>
</reference>
<dbReference type="AlphaFoldDB" id="A0A1D2MIS0"/>
<feature type="signal peptide" evidence="2">
    <location>
        <begin position="1"/>
        <end position="17"/>
    </location>
</feature>
<feature type="chain" id="PRO_5008904102" evidence="2">
    <location>
        <begin position="18"/>
        <end position="128"/>
    </location>
</feature>
<evidence type="ECO:0000313" key="3">
    <source>
        <dbReference type="EMBL" id="ODM92863.1"/>
    </source>
</evidence>
<evidence type="ECO:0000256" key="2">
    <source>
        <dbReference type="SAM" id="SignalP"/>
    </source>
</evidence>
<accession>A0A1D2MIS0</accession>
<feature type="compositionally biased region" description="Low complexity" evidence="1">
    <location>
        <begin position="48"/>
        <end position="73"/>
    </location>
</feature>
<proteinExistence type="predicted"/>
<dbReference type="Proteomes" id="UP000094527">
    <property type="component" value="Unassembled WGS sequence"/>
</dbReference>
<comment type="caution">
    <text evidence="3">The sequence shown here is derived from an EMBL/GenBank/DDBJ whole genome shotgun (WGS) entry which is preliminary data.</text>
</comment>
<keyword evidence="4" id="KW-1185">Reference proteome</keyword>
<feature type="region of interest" description="Disordered" evidence="1">
    <location>
        <begin position="43"/>
        <end position="86"/>
    </location>
</feature>
<keyword evidence="2" id="KW-0732">Signal</keyword>
<organism evidence="3 4">
    <name type="scientific">Orchesella cincta</name>
    <name type="common">Springtail</name>
    <name type="synonym">Podura cincta</name>
    <dbReference type="NCBI Taxonomy" id="48709"/>
    <lineage>
        <taxon>Eukaryota</taxon>
        <taxon>Metazoa</taxon>
        <taxon>Ecdysozoa</taxon>
        <taxon>Arthropoda</taxon>
        <taxon>Hexapoda</taxon>
        <taxon>Collembola</taxon>
        <taxon>Entomobryomorpha</taxon>
        <taxon>Entomobryoidea</taxon>
        <taxon>Orchesellidae</taxon>
        <taxon>Orchesellinae</taxon>
        <taxon>Orchesella</taxon>
    </lineage>
</organism>
<protein>
    <submittedName>
        <fullName evidence="3">Uncharacterized protein</fullName>
    </submittedName>
</protein>
<sequence>MNKYVLALAALVVVVAARPEPPLEGAKLDPELLTRIRDLLIQDGPGGSASSRSSGSLAASQSSYSPPQSNSYGAPPPASGGNSDVRNIAAAAVGPSGGVTLLDPELAPLLTTFDLAVTSENRGTSGGY</sequence>
<dbReference type="EMBL" id="LJIJ01001133">
    <property type="protein sequence ID" value="ODM92863.1"/>
    <property type="molecule type" value="Genomic_DNA"/>
</dbReference>
<evidence type="ECO:0000256" key="1">
    <source>
        <dbReference type="SAM" id="MobiDB-lite"/>
    </source>
</evidence>
<name>A0A1D2MIS0_ORCCI</name>